<name>A0A0C2ZH89_9AGAM</name>
<dbReference type="HOGENOM" id="CLU_1462158_0_0_1"/>
<proteinExistence type="predicted"/>
<dbReference type="InParanoid" id="A0A0C2ZH89"/>
<dbReference type="AlphaFoldDB" id="A0A0C2ZH89"/>
<dbReference type="Proteomes" id="UP000053989">
    <property type="component" value="Unassembled WGS sequence"/>
</dbReference>
<evidence type="ECO:0000313" key="2">
    <source>
        <dbReference type="Proteomes" id="UP000053989"/>
    </source>
</evidence>
<sequence>MPTTSQSSSPPSVKPPSVSFIPMPLYGDERRFWIQRRKSGEPIAYHHIRFLPWGRTTKFFGGVPLNDCLAMRENSITDAHDPVFSFQAAKHITFMLRWPGYDNLQWVAHIPVWTDCVPITRAELASWIAYEFWKFFEECKAGSYSCSEPEWKVGQGRVTFDRINLASIWSPEDGLWLASVQIIQP</sequence>
<accession>A0A0C2ZH89</accession>
<dbReference type="EMBL" id="KN822221">
    <property type="protein sequence ID" value="KIM52162.1"/>
    <property type="molecule type" value="Genomic_DNA"/>
</dbReference>
<protein>
    <submittedName>
        <fullName evidence="1">Uncharacterized protein</fullName>
    </submittedName>
</protein>
<keyword evidence="2" id="KW-1185">Reference proteome</keyword>
<reference evidence="2" key="2">
    <citation type="submission" date="2015-01" db="EMBL/GenBank/DDBJ databases">
        <title>Evolutionary Origins and Diversification of the Mycorrhizal Mutualists.</title>
        <authorList>
            <consortium name="DOE Joint Genome Institute"/>
            <consortium name="Mycorrhizal Genomics Consortium"/>
            <person name="Kohler A."/>
            <person name="Kuo A."/>
            <person name="Nagy L.G."/>
            <person name="Floudas D."/>
            <person name="Copeland A."/>
            <person name="Barry K.W."/>
            <person name="Cichocki N."/>
            <person name="Veneault-Fourrey C."/>
            <person name="LaButti K."/>
            <person name="Lindquist E.A."/>
            <person name="Lipzen A."/>
            <person name="Lundell T."/>
            <person name="Morin E."/>
            <person name="Murat C."/>
            <person name="Riley R."/>
            <person name="Ohm R."/>
            <person name="Sun H."/>
            <person name="Tunlid A."/>
            <person name="Henrissat B."/>
            <person name="Grigoriev I.V."/>
            <person name="Hibbett D.S."/>
            <person name="Martin F."/>
        </authorList>
    </citation>
    <scope>NUCLEOTIDE SEQUENCE [LARGE SCALE GENOMIC DNA]</scope>
    <source>
        <strain evidence="2">Foug A</strain>
    </source>
</reference>
<organism evidence="1 2">
    <name type="scientific">Scleroderma citrinum Foug A</name>
    <dbReference type="NCBI Taxonomy" id="1036808"/>
    <lineage>
        <taxon>Eukaryota</taxon>
        <taxon>Fungi</taxon>
        <taxon>Dikarya</taxon>
        <taxon>Basidiomycota</taxon>
        <taxon>Agaricomycotina</taxon>
        <taxon>Agaricomycetes</taxon>
        <taxon>Agaricomycetidae</taxon>
        <taxon>Boletales</taxon>
        <taxon>Sclerodermatineae</taxon>
        <taxon>Sclerodermataceae</taxon>
        <taxon>Scleroderma</taxon>
    </lineage>
</organism>
<evidence type="ECO:0000313" key="1">
    <source>
        <dbReference type="EMBL" id="KIM52162.1"/>
    </source>
</evidence>
<gene>
    <name evidence="1" type="ORF">SCLCIDRAFT_1223972</name>
</gene>
<dbReference type="OrthoDB" id="2607657at2759"/>
<reference evidence="1 2" key="1">
    <citation type="submission" date="2014-04" db="EMBL/GenBank/DDBJ databases">
        <authorList>
            <consortium name="DOE Joint Genome Institute"/>
            <person name="Kuo A."/>
            <person name="Kohler A."/>
            <person name="Nagy L.G."/>
            <person name="Floudas D."/>
            <person name="Copeland A."/>
            <person name="Barry K.W."/>
            <person name="Cichocki N."/>
            <person name="Veneault-Fourrey C."/>
            <person name="LaButti K."/>
            <person name="Lindquist E.A."/>
            <person name="Lipzen A."/>
            <person name="Lundell T."/>
            <person name="Morin E."/>
            <person name="Murat C."/>
            <person name="Sun H."/>
            <person name="Tunlid A."/>
            <person name="Henrissat B."/>
            <person name="Grigoriev I.V."/>
            <person name="Hibbett D.S."/>
            <person name="Martin F."/>
            <person name="Nordberg H.P."/>
            <person name="Cantor M.N."/>
            <person name="Hua S.X."/>
        </authorList>
    </citation>
    <scope>NUCLEOTIDE SEQUENCE [LARGE SCALE GENOMIC DNA]</scope>
    <source>
        <strain evidence="1 2">Foug A</strain>
    </source>
</reference>